<dbReference type="Gene3D" id="3.40.830.10">
    <property type="entry name" value="LigB-like"/>
    <property type="match status" value="1"/>
</dbReference>
<protein>
    <recommendedName>
        <fullName evidence="3">Extradiol ring-cleavage dioxygenase class III enzyme subunit B domain-containing protein</fullName>
    </recommendedName>
</protein>
<comment type="caution">
    <text evidence="1">The sequence shown here is derived from an EMBL/GenBank/DDBJ whole genome shotgun (WGS) entry which is preliminary data.</text>
</comment>
<dbReference type="SUPFAM" id="SSF53213">
    <property type="entry name" value="LigB-like"/>
    <property type="match status" value="1"/>
</dbReference>
<dbReference type="Proteomes" id="UP000619260">
    <property type="component" value="Unassembled WGS sequence"/>
</dbReference>
<evidence type="ECO:0000313" key="1">
    <source>
        <dbReference type="EMBL" id="GIJ45938.1"/>
    </source>
</evidence>
<dbReference type="RefSeq" id="WP_203899466.1">
    <property type="nucleotide sequence ID" value="NZ_BOPF01000008.1"/>
</dbReference>
<proteinExistence type="predicted"/>
<evidence type="ECO:0008006" key="3">
    <source>
        <dbReference type="Google" id="ProtNLM"/>
    </source>
</evidence>
<accession>A0A8J3YLG0</accession>
<reference evidence="1" key="1">
    <citation type="submission" date="2021-01" db="EMBL/GenBank/DDBJ databases">
        <title>Whole genome shotgun sequence of Virgisporangium aliadipatigenens NBRC 105644.</title>
        <authorList>
            <person name="Komaki H."/>
            <person name="Tamura T."/>
        </authorList>
    </citation>
    <scope>NUCLEOTIDE SEQUENCE</scope>
    <source>
        <strain evidence="1">NBRC 105644</strain>
    </source>
</reference>
<dbReference type="AlphaFoldDB" id="A0A8J3YLG0"/>
<name>A0A8J3YLG0_9ACTN</name>
<keyword evidence="2" id="KW-1185">Reference proteome</keyword>
<organism evidence="1 2">
    <name type="scientific">Virgisporangium aliadipatigenens</name>
    <dbReference type="NCBI Taxonomy" id="741659"/>
    <lineage>
        <taxon>Bacteria</taxon>
        <taxon>Bacillati</taxon>
        <taxon>Actinomycetota</taxon>
        <taxon>Actinomycetes</taxon>
        <taxon>Micromonosporales</taxon>
        <taxon>Micromonosporaceae</taxon>
        <taxon>Virgisporangium</taxon>
    </lineage>
</organism>
<evidence type="ECO:0000313" key="2">
    <source>
        <dbReference type="Proteomes" id="UP000619260"/>
    </source>
</evidence>
<dbReference type="CDD" id="cd07951">
    <property type="entry name" value="ED_3B_N_AMMECR1"/>
    <property type="match status" value="1"/>
</dbReference>
<gene>
    <name evidence="1" type="ORF">Val02_28240</name>
</gene>
<sequence length="233" mass="23133">MSLVAAAVCPHPPLLVPAFAGAAAPELDELRAACRAAITVLLGGSPDLIVVVGCGPDEANHPTGAVGSFAPWGVRELVTLGAPSGVVDPTLPLSLSVGAWLLGSPPCPVIGRSLPAGTPPERCAAVGASIAASAASVGLLVMGDGSTCRTEKAPGYLDPRAAPFDAAVSAALSRGNVAELAAIDPVLADELHCSGRAPWQVLAGAAGDAAPPRRTVHYDDAPYGVAYLVASWG</sequence>
<dbReference type="EMBL" id="BOPF01000008">
    <property type="protein sequence ID" value="GIJ45938.1"/>
    <property type="molecule type" value="Genomic_DNA"/>
</dbReference>